<reference evidence="1 2" key="1">
    <citation type="submission" date="2019-02" db="EMBL/GenBank/DDBJ databases">
        <title>Deep-cultivation of Planctomycetes and their phenomic and genomic characterization uncovers novel biology.</title>
        <authorList>
            <person name="Wiegand S."/>
            <person name="Jogler M."/>
            <person name="Boedeker C."/>
            <person name="Pinto D."/>
            <person name="Vollmers J."/>
            <person name="Rivas-Marin E."/>
            <person name="Kohn T."/>
            <person name="Peeters S.H."/>
            <person name="Heuer A."/>
            <person name="Rast P."/>
            <person name="Oberbeckmann S."/>
            <person name="Bunk B."/>
            <person name="Jeske O."/>
            <person name="Meyerdierks A."/>
            <person name="Storesund J.E."/>
            <person name="Kallscheuer N."/>
            <person name="Luecker S."/>
            <person name="Lage O.M."/>
            <person name="Pohl T."/>
            <person name="Merkel B.J."/>
            <person name="Hornburger P."/>
            <person name="Mueller R.-W."/>
            <person name="Bruemmer F."/>
            <person name="Labrenz M."/>
            <person name="Spormann A.M."/>
            <person name="Op den Camp H."/>
            <person name="Overmann J."/>
            <person name="Amann R."/>
            <person name="Jetten M.S.M."/>
            <person name="Mascher T."/>
            <person name="Medema M.H."/>
            <person name="Devos D.P."/>
            <person name="Kaster A.-K."/>
            <person name="Ovreas L."/>
            <person name="Rohde M."/>
            <person name="Galperin M.Y."/>
            <person name="Jogler C."/>
        </authorList>
    </citation>
    <scope>NUCLEOTIDE SEQUENCE [LARGE SCALE GENOMIC DNA]</scope>
    <source>
        <strain evidence="1 2">ElP</strain>
    </source>
</reference>
<dbReference type="EMBL" id="CP036426">
    <property type="protein sequence ID" value="QDV34459.1"/>
    <property type="molecule type" value="Genomic_DNA"/>
</dbReference>
<dbReference type="OrthoDB" id="9761426at2"/>
<name>A0A518H0T2_9BACT</name>
<proteinExistence type="predicted"/>
<dbReference type="KEGG" id="tpla:ElP_23480"/>
<protein>
    <submittedName>
        <fullName evidence="1">Uncharacterized protein</fullName>
    </submittedName>
</protein>
<keyword evidence="2" id="KW-1185">Reference proteome</keyword>
<dbReference type="AlphaFoldDB" id="A0A518H0T2"/>
<dbReference type="Proteomes" id="UP000317835">
    <property type="component" value="Chromosome"/>
</dbReference>
<evidence type="ECO:0000313" key="1">
    <source>
        <dbReference type="EMBL" id="QDV34459.1"/>
    </source>
</evidence>
<gene>
    <name evidence="1" type="ORF">ElP_23480</name>
</gene>
<sequence>MNLHRPLILSIAALIPPADGRAGDDATRIALQYAPSPADNPLKGLVPYAGQGGRFPHSLEFDYVGLGEVMTGYDAFDWAPLDARLDAIAGRGHQAIFRVYLEYPGRLGILPEFLLRDGLAVHRYEVADTDGKQVETPDYEDERLRRALASFIAAMGDRYDGDPRLGFLTAGLLGHWGEWHTYPREELFASREVQREVLDAFEAAFESTPVLLRYPAGDDDGRMAPNARRPFGYHDDSFAWATLETGRRQDSWFYMALLRAAGPEALDAWKTRPIGGEIRPEAWGRVFDEDPGDPRIQDFRRCVEQTHASWLMDSGMSRRGVPDDRRRRAEAEVRRMGYEFHATTFEHGPAQSGKIPVAVTIENRGVAPFYADWRPEFGLIADGREVVPIPADGSLAGLLPGDPPRRWSASIATASLPEGGVTLALRVPNPMPGGLPVRFANASQDLDRPGWLSLGPIGR</sequence>
<evidence type="ECO:0000313" key="2">
    <source>
        <dbReference type="Proteomes" id="UP000317835"/>
    </source>
</evidence>
<accession>A0A518H0T2</accession>
<dbReference type="Gene3D" id="3.20.20.80">
    <property type="entry name" value="Glycosidases"/>
    <property type="match status" value="1"/>
</dbReference>
<dbReference type="RefSeq" id="WP_145269352.1">
    <property type="nucleotide sequence ID" value="NZ_CP036426.1"/>
</dbReference>
<organism evidence="1 2">
    <name type="scientific">Tautonia plasticadhaerens</name>
    <dbReference type="NCBI Taxonomy" id="2527974"/>
    <lineage>
        <taxon>Bacteria</taxon>
        <taxon>Pseudomonadati</taxon>
        <taxon>Planctomycetota</taxon>
        <taxon>Planctomycetia</taxon>
        <taxon>Isosphaerales</taxon>
        <taxon>Isosphaeraceae</taxon>
        <taxon>Tautonia</taxon>
    </lineage>
</organism>